<feature type="region of interest" description="Disordered" evidence="1">
    <location>
        <begin position="1"/>
        <end position="31"/>
    </location>
</feature>
<name>A0A1B2IUK0_9LACO</name>
<organism evidence="2 3">
    <name type="scientific">Secundilactobacillus paracollinoides</name>
    <dbReference type="NCBI Taxonomy" id="240427"/>
    <lineage>
        <taxon>Bacteria</taxon>
        <taxon>Bacillati</taxon>
        <taxon>Bacillota</taxon>
        <taxon>Bacilli</taxon>
        <taxon>Lactobacillales</taxon>
        <taxon>Lactobacillaceae</taxon>
        <taxon>Secundilactobacillus</taxon>
    </lineage>
</organism>
<evidence type="ECO:0000313" key="2">
    <source>
        <dbReference type="EMBL" id="ANZ65726.1"/>
    </source>
</evidence>
<dbReference type="STRING" id="240427.AYR62_02680"/>
<gene>
    <name evidence="2" type="ORF">AYR63_00240</name>
</gene>
<dbReference type="RefSeq" id="WP_065900819.1">
    <property type="nucleotide sequence ID" value="NZ_CP014912.1"/>
</dbReference>
<dbReference type="EMBL" id="CP014924">
    <property type="protein sequence ID" value="ANZ65726.1"/>
    <property type="molecule type" value="Genomic_DNA"/>
</dbReference>
<dbReference type="Proteomes" id="UP000093267">
    <property type="component" value="Chromosome"/>
</dbReference>
<protein>
    <submittedName>
        <fullName evidence="2">Uncharacterized protein</fullName>
    </submittedName>
</protein>
<sequence length="500" mass="50329">MGQLAPTTLTATSTTTNVESDGTAVAGTPVTTSRDYSDNGVAVVNSWTPSGDSIYTPGGSTGYDLNVNVVSNSLDVDYAAYANLSTTSAGVMLSDSGAAAQAFEAANPLTVVVIAPENTTLASDADIVDALMNANAGGSIATSADKITITHLADYDGQEAIAISGLDNYLADSQITIPLTVDADATAGTTIASSDTVFVEPSSALISVDGTTLTSLGSVEADYAAGNLYNVTDTPDQIIGTVEASQTVAASDAVQGSADAAAQLTTGTINADDDTATGKTMLYNGSDADVTDSSTTVNLASDGTQVISLTGAPTITSSDGSTITTATITYDTSTGTTTTDPTQAASFTVTNLPVSTGETVTISYPMTVDSTVLAGTTTGIQWPYTTAVQFYSDGTLAAGDATALGTETDTTMNLQAVHNLTDIWYLATQDSDGNYVAGEEVGTYAGTTGTTYSASNVTNLAVGDTASNGDVVVGYYDESAGTMVTDPTALTMVENETADG</sequence>
<accession>A0A1B2IUK0</accession>
<feature type="compositionally biased region" description="Low complexity" evidence="1">
    <location>
        <begin position="7"/>
        <end position="16"/>
    </location>
</feature>
<evidence type="ECO:0000313" key="3">
    <source>
        <dbReference type="Proteomes" id="UP000093267"/>
    </source>
</evidence>
<evidence type="ECO:0000256" key="1">
    <source>
        <dbReference type="SAM" id="MobiDB-lite"/>
    </source>
</evidence>
<dbReference type="AlphaFoldDB" id="A0A1B2IUK0"/>
<keyword evidence="3" id="KW-1185">Reference proteome</keyword>
<proteinExistence type="predicted"/>
<reference evidence="2 3" key="1">
    <citation type="submission" date="2016-03" db="EMBL/GenBank/DDBJ databases">
        <title>Pediococcus and Lactobacillus from brewery environment - whole genome sequencing and assembly.</title>
        <authorList>
            <person name="Behr J."/>
            <person name="Geissler A.J."/>
            <person name="Vogel R.F."/>
        </authorList>
    </citation>
    <scope>NUCLEOTIDE SEQUENCE [LARGE SCALE GENOMIC DNA]</scope>
    <source>
        <strain evidence="2 3">TMW 1.1995</strain>
    </source>
</reference>